<dbReference type="Proteomes" id="UP000484164">
    <property type="component" value="Unassembled WGS sequence"/>
</dbReference>
<dbReference type="EMBL" id="WBVQ01000001">
    <property type="protein sequence ID" value="KAB2818226.1"/>
    <property type="molecule type" value="Genomic_DNA"/>
</dbReference>
<protein>
    <submittedName>
        <fullName evidence="2">Polysaccharide deacetylase family protein</fullName>
    </submittedName>
</protein>
<organism evidence="2 3">
    <name type="scientific">Phaeocystidibacter marisrubri</name>
    <dbReference type="NCBI Taxonomy" id="1577780"/>
    <lineage>
        <taxon>Bacteria</taxon>
        <taxon>Pseudomonadati</taxon>
        <taxon>Bacteroidota</taxon>
        <taxon>Flavobacteriia</taxon>
        <taxon>Flavobacteriales</taxon>
        <taxon>Phaeocystidibacteraceae</taxon>
        <taxon>Phaeocystidibacter</taxon>
    </lineage>
</organism>
<name>A0A6L3ZJN1_9FLAO</name>
<dbReference type="Gene3D" id="3.20.20.370">
    <property type="entry name" value="Glycoside hydrolase/deacetylase"/>
    <property type="match status" value="1"/>
</dbReference>
<sequence length="298" mass="33498">MAPHPSSELNGTNSHWPNGAQLVISFSMQFETGGQPEGAESPFSGNPLTAGNPDMPANSWFRYGAKEGVNRMLNLWKKHGIHVTSHVVGEAAIKYPEVANAIAAGGHEIAAHGISWSDQWNMSYEDELQFIKEGIDTVEAITGQRGRGYNANWLRRGPNTLKVLQDLNFLYHIDDLSRDEPFIRMVRGEPFVVIPYTLRNNDIVNIEGKNWSPDQFLAQLKAEFDQLYSEGASQRRMMSVSLHDRIGGAPSIVHVVDQFIEYAKQHEGVVFMRKDEIAELIKDDPNTPIDHSEREFNQ</sequence>
<comment type="caution">
    <text evidence="2">The sequence shown here is derived from an EMBL/GenBank/DDBJ whole genome shotgun (WGS) entry which is preliminary data.</text>
</comment>
<dbReference type="OrthoDB" id="9787041at2"/>
<dbReference type="GO" id="GO:0005975">
    <property type="term" value="P:carbohydrate metabolic process"/>
    <property type="evidence" value="ECO:0007669"/>
    <property type="project" value="InterPro"/>
</dbReference>
<dbReference type="AlphaFoldDB" id="A0A6L3ZJN1"/>
<dbReference type="PANTHER" id="PTHR43123:SF1">
    <property type="entry name" value="POLYSACCHARIDE DEACETYLASE-RELATED"/>
    <property type="match status" value="1"/>
</dbReference>
<dbReference type="GO" id="GO:0016810">
    <property type="term" value="F:hydrolase activity, acting on carbon-nitrogen (but not peptide) bonds"/>
    <property type="evidence" value="ECO:0007669"/>
    <property type="project" value="InterPro"/>
</dbReference>
<reference evidence="2 3" key="1">
    <citation type="submission" date="2019-10" db="EMBL/GenBank/DDBJ databases">
        <title>Genome sequence of Phaeocystidibacter marisrubri JCM30614 (type strain).</title>
        <authorList>
            <person name="Bowman J.P."/>
        </authorList>
    </citation>
    <scope>NUCLEOTIDE SEQUENCE [LARGE SCALE GENOMIC DNA]</scope>
    <source>
        <strain evidence="2 3">JCM 30614</strain>
    </source>
</reference>
<dbReference type="InterPro" id="IPR011330">
    <property type="entry name" value="Glyco_hydro/deAcase_b/a-brl"/>
</dbReference>
<evidence type="ECO:0000259" key="1">
    <source>
        <dbReference type="PROSITE" id="PS51677"/>
    </source>
</evidence>
<accession>A0A6L3ZJN1</accession>
<evidence type="ECO:0000313" key="2">
    <source>
        <dbReference type="EMBL" id="KAB2818226.1"/>
    </source>
</evidence>
<dbReference type="PROSITE" id="PS51677">
    <property type="entry name" value="NODB"/>
    <property type="match status" value="1"/>
</dbReference>
<dbReference type="SUPFAM" id="SSF88713">
    <property type="entry name" value="Glycoside hydrolase/deacetylase"/>
    <property type="match status" value="1"/>
</dbReference>
<dbReference type="Pfam" id="PF01522">
    <property type="entry name" value="Polysacc_deac_1"/>
    <property type="match status" value="1"/>
</dbReference>
<proteinExistence type="predicted"/>
<keyword evidence="3" id="KW-1185">Reference proteome</keyword>
<evidence type="ECO:0000313" key="3">
    <source>
        <dbReference type="Proteomes" id="UP000484164"/>
    </source>
</evidence>
<gene>
    <name evidence="2" type="ORF">F8C82_04475</name>
</gene>
<dbReference type="InterPro" id="IPR002509">
    <property type="entry name" value="NODB_dom"/>
</dbReference>
<feature type="domain" description="NodB homology" evidence="1">
    <location>
        <begin position="55"/>
        <end position="272"/>
    </location>
</feature>
<dbReference type="PANTHER" id="PTHR43123">
    <property type="entry name" value="POLYSACCHARIDE DEACETYLASE-RELATED"/>
    <property type="match status" value="1"/>
</dbReference>